<dbReference type="EMBL" id="CADCXU010007293">
    <property type="protein sequence ID" value="CAA9998647.1"/>
    <property type="molecule type" value="Genomic_DNA"/>
</dbReference>
<organism evidence="1 2">
    <name type="scientific">Nesidiocoris tenuis</name>
    <dbReference type="NCBI Taxonomy" id="355587"/>
    <lineage>
        <taxon>Eukaryota</taxon>
        <taxon>Metazoa</taxon>
        <taxon>Ecdysozoa</taxon>
        <taxon>Arthropoda</taxon>
        <taxon>Hexapoda</taxon>
        <taxon>Insecta</taxon>
        <taxon>Pterygota</taxon>
        <taxon>Neoptera</taxon>
        <taxon>Paraneoptera</taxon>
        <taxon>Hemiptera</taxon>
        <taxon>Heteroptera</taxon>
        <taxon>Panheteroptera</taxon>
        <taxon>Cimicomorpha</taxon>
        <taxon>Miridae</taxon>
        <taxon>Dicyphina</taxon>
        <taxon>Nesidiocoris</taxon>
    </lineage>
</organism>
<dbReference type="Proteomes" id="UP000479000">
    <property type="component" value="Unassembled WGS sequence"/>
</dbReference>
<reference evidence="1 2" key="1">
    <citation type="submission" date="2020-02" db="EMBL/GenBank/DDBJ databases">
        <authorList>
            <person name="Ferguson B K."/>
        </authorList>
    </citation>
    <scope>NUCLEOTIDE SEQUENCE [LARGE SCALE GENOMIC DNA]</scope>
</reference>
<evidence type="ECO:0000313" key="1">
    <source>
        <dbReference type="EMBL" id="CAA9998647.1"/>
    </source>
</evidence>
<sequence length="138" mass="15676">MKYLLGLFDDLPVNSGNSTKIQSKPRQQFINSEHGNSLSKKPQCQRMSRWTEAQSGVKALTGNWTLKADARRLSLHVAQFMQKRILRILPGTAGGLSSIRIREMSGQELELAEHRTGRMSRRKIRDNKVTQTLILSIM</sequence>
<protein>
    <submittedName>
        <fullName evidence="1">Uncharacterized protein</fullName>
    </submittedName>
</protein>
<dbReference type="AlphaFoldDB" id="A0A6H5G7S6"/>
<proteinExistence type="predicted"/>
<name>A0A6H5G7S6_9HEMI</name>
<gene>
    <name evidence="1" type="ORF">NTEN_LOCUS4930</name>
</gene>
<accession>A0A6H5G7S6</accession>
<keyword evidence="2" id="KW-1185">Reference proteome</keyword>
<evidence type="ECO:0000313" key="2">
    <source>
        <dbReference type="Proteomes" id="UP000479000"/>
    </source>
</evidence>